<keyword evidence="2 3" id="KW-0040">ANK repeat</keyword>
<dbReference type="EMBL" id="CAJNNW010026103">
    <property type="protein sequence ID" value="CAE8682721.1"/>
    <property type="molecule type" value="Genomic_DNA"/>
</dbReference>
<dbReference type="PROSITE" id="PS50297">
    <property type="entry name" value="ANK_REP_REGION"/>
    <property type="match status" value="2"/>
</dbReference>
<evidence type="ECO:0000313" key="4">
    <source>
        <dbReference type="EMBL" id="CAE8682721.1"/>
    </source>
</evidence>
<dbReference type="Gene3D" id="1.25.40.20">
    <property type="entry name" value="Ankyrin repeat-containing domain"/>
    <property type="match status" value="2"/>
</dbReference>
<dbReference type="AlphaFoldDB" id="A0A813JRQ9"/>
<dbReference type="SMART" id="SM00248">
    <property type="entry name" value="ANK"/>
    <property type="match status" value="4"/>
</dbReference>
<accession>A0A813JRQ9</accession>
<feature type="repeat" description="ANK" evidence="3">
    <location>
        <begin position="297"/>
        <end position="329"/>
    </location>
</feature>
<proteinExistence type="predicted"/>
<comment type="caution">
    <text evidence="4">The sequence shown here is derived from an EMBL/GenBank/DDBJ whole genome shotgun (WGS) entry which is preliminary data.</text>
</comment>
<feature type="repeat" description="ANK" evidence="3">
    <location>
        <begin position="52"/>
        <end position="84"/>
    </location>
</feature>
<evidence type="ECO:0000256" key="2">
    <source>
        <dbReference type="ARBA" id="ARBA00023043"/>
    </source>
</evidence>
<protein>
    <submittedName>
        <fullName evidence="4">Uncharacterized protein</fullName>
    </submittedName>
</protein>
<feature type="repeat" description="ANK" evidence="3">
    <location>
        <begin position="264"/>
        <end position="296"/>
    </location>
</feature>
<reference evidence="4" key="1">
    <citation type="submission" date="2021-02" db="EMBL/GenBank/DDBJ databases">
        <authorList>
            <person name="Dougan E. K."/>
            <person name="Rhodes N."/>
            <person name="Thang M."/>
            <person name="Chan C."/>
        </authorList>
    </citation>
    <scope>NUCLEOTIDE SEQUENCE</scope>
</reference>
<dbReference type="SUPFAM" id="SSF48403">
    <property type="entry name" value="Ankyrin repeat"/>
    <property type="match status" value="1"/>
</dbReference>
<dbReference type="Proteomes" id="UP000626109">
    <property type="component" value="Unassembled WGS sequence"/>
</dbReference>
<keyword evidence="1" id="KW-0677">Repeat</keyword>
<evidence type="ECO:0000256" key="1">
    <source>
        <dbReference type="ARBA" id="ARBA00022737"/>
    </source>
</evidence>
<evidence type="ECO:0000313" key="5">
    <source>
        <dbReference type="Proteomes" id="UP000626109"/>
    </source>
</evidence>
<organism evidence="4 5">
    <name type="scientific">Polarella glacialis</name>
    <name type="common">Dinoflagellate</name>
    <dbReference type="NCBI Taxonomy" id="89957"/>
    <lineage>
        <taxon>Eukaryota</taxon>
        <taxon>Sar</taxon>
        <taxon>Alveolata</taxon>
        <taxon>Dinophyceae</taxon>
        <taxon>Suessiales</taxon>
        <taxon>Suessiaceae</taxon>
        <taxon>Polarella</taxon>
    </lineage>
</organism>
<dbReference type="Pfam" id="PF12796">
    <property type="entry name" value="Ank_2"/>
    <property type="match status" value="1"/>
</dbReference>
<dbReference type="InterPro" id="IPR002110">
    <property type="entry name" value="Ankyrin_rpt"/>
</dbReference>
<dbReference type="InterPro" id="IPR036770">
    <property type="entry name" value="Ankyrin_rpt-contain_sf"/>
</dbReference>
<evidence type="ECO:0000256" key="3">
    <source>
        <dbReference type="PROSITE-ProRule" id="PRU00023"/>
    </source>
</evidence>
<sequence>MPPKLHKVFDPEFLSFRKDISASQLAAAEGDLTRVMEELQADSRLLNMINRDGNTMLLLAVANEQAHVADFLLKAKADLSVQNLFKMDAIDYATKDSLRTPIARVVLSACDYVIPPAFDGPMWQLCDRALMNLKEDKTRVIKTSLIGPIPDFAVASKTSEYKSQWIKNLLYLAHTVQHGYLMLSSDFAYLERDAILTGALEIPADYRFVYQVDERKVHPFAWAMRKVWAEDLEARFIAASNGGNTMGVMALLRARASPNAEDANGKTALMHASQVGDPHVLRMLIQAGAKVNAVNRHGYSSFLIAAVSGQEDAVRLLLKAQADLGLKSFKGNTVLDFVKHEGHRNILDIICQRWRQEEEAGIFQFHRWWDEISEAMVKMARVTFQSHSHRSRLRLQPQAPVVASCTYLAVSCLFR</sequence>
<dbReference type="PANTHER" id="PTHR24171">
    <property type="entry name" value="ANKYRIN REPEAT DOMAIN-CONTAINING PROTEIN 39-RELATED"/>
    <property type="match status" value="1"/>
</dbReference>
<dbReference type="PROSITE" id="PS50088">
    <property type="entry name" value="ANK_REPEAT"/>
    <property type="match status" value="3"/>
</dbReference>
<name>A0A813JRQ9_POLGL</name>
<dbReference type="Pfam" id="PF00023">
    <property type="entry name" value="Ank"/>
    <property type="match status" value="1"/>
</dbReference>
<gene>
    <name evidence="4" type="ORF">PGLA2088_LOCUS23088</name>
</gene>